<feature type="transmembrane region" description="Helical" evidence="6">
    <location>
        <begin position="101"/>
        <end position="127"/>
    </location>
</feature>
<feature type="transmembrane region" description="Helical" evidence="6">
    <location>
        <begin position="54"/>
        <end position="80"/>
    </location>
</feature>
<dbReference type="Pfam" id="PF01061">
    <property type="entry name" value="ABC2_membrane"/>
    <property type="match status" value="1"/>
</dbReference>
<dbReference type="InterPro" id="IPR000412">
    <property type="entry name" value="ABC_2_transport"/>
</dbReference>
<dbReference type="EMBL" id="MCRI01000016">
    <property type="protein sequence ID" value="ODN66597.1"/>
    <property type="molecule type" value="Genomic_DNA"/>
</dbReference>
<evidence type="ECO:0000256" key="2">
    <source>
        <dbReference type="ARBA" id="ARBA00007783"/>
    </source>
</evidence>
<reference evidence="8 9" key="1">
    <citation type="submission" date="2016-07" db="EMBL/GenBank/DDBJ databases">
        <title>Draft Genome Sequence of Methylophaga muralis Bur 1.</title>
        <authorList>
            <person name="Vasilenko O.V."/>
            <person name="Doronina N.V."/>
            <person name="Shmareva M.N."/>
            <person name="Tarlachkov S.V."/>
            <person name="Mustakhimov I."/>
            <person name="Trotsenko Y.A."/>
        </authorList>
    </citation>
    <scope>NUCLEOTIDE SEQUENCE [LARGE SCALE GENOMIC DNA]</scope>
    <source>
        <strain evidence="8 9">Bur 1</strain>
    </source>
</reference>
<sequence length="261" mass="28716">MSWLPVKAVVGRELTKLFRQKARLFSSMVRPMIWLLVIGSGVGSMLSGEQQEGYLQFLVPGVLAMTLLFAALLSALTLVYDKEFGVMRMMMIAPVAHYWIVLSKLIAATITAMVQALLLLVILLLIGLIDIKIALLLIPPALLTAVACASMGGLIAVFSKTLDNFAVIMNFFIFPVFFLSGALYPVSQLPDILRYVVLINPFSYGVDLLKHAVPAAQSDFSIWTDIAVLIIFSAVAIGIACWRFSRESVHEPLFHRATKRG</sequence>
<evidence type="ECO:0000313" key="9">
    <source>
        <dbReference type="Proteomes" id="UP000094379"/>
    </source>
</evidence>
<evidence type="ECO:0000256" key="5">
    <source>
        <dbReference type="ARBA" id="ARBA00023136"/>
    </source>
</evidence>
<evidence type="ECO:0000256" key="1">
    <source>
        <dbReference type="ARBA" id="ARBA00004141"/>
    </source>
</evidence>
<feature type="transmembrane region" description="Helical" evidence="6">
    <location>
        <begin position="222"/>
        <end position="245"/>
    </location>
</feature>
<dbReference type="PANTHER" id="PTHR43229:SF2">
    <property type="entry name" value="NODULATION PROTEIN J"/>
    <property type="match status" value="1"/>
</dbReference>
<dbReference type="Proteomes" id="UP000094379">
    <property type="component" value="Unassembled WGS sequence"/>
</dbReference>
<keyword evidence="3 6" id="KW-0812">Transmembrane</keyword>
<keyword evidence="5 6" id="KW-0472">Membrane</keyword>
<dbReference type="PANTHER" id="PTHR43229">
    <property type="entry name" value="NODULATION PROTEIN J"/>
    <property type="match status" value="1"/>
</dbReference>
<comment type="similarity">
    <text evidence="2 6">Belongs to the ABC-2 integral membrane protein family.</text>
</comment>
<name>A0A1E3GRF1_9GAMM</name>
<organism evidence="8 9">
    <name type="scientific">Methylophaga muralis</name>
    <dbReference type="NCBI Taxonomy" id="291169"/>
    <lineage>
        <taxon>Bacteria</taxon>
        <taxon>Pseudomonadati</taxon>
        <taxon>Pseudomonadota</taxon>
        <taxon>Gammaproteobacteria</taxon>
        <taxon>Thiotrichales</taxon>
        <taxon>Piscirickettsiaceae</taxon>
        <taxon>Methylophaga</taxon>
    </lineage>
</organism>
<dbReference type="GO" id="GO:0140359">
    <property type="term" value="F:ABC-type transporter activity"/>
    <property type="evidence" value="ECO:0007669"/>
    <property type="project" value="InterPro"/>
</dbReference>
<feature type="transmembrane region" description="Helical" evidence="6">
    <location>
        <begin position="165"/>
        <end position="186"/>
    </location>
</feature>
<proteinExistence type="inferred from homology"/>
<dbReference type="InterPro" id="IPR051784">
    <property type="entry name" value="Nod_factor_ABC_transporter"/>
</dbReference>
<keyword evidence="9" id="KW-1185">Reference proteome</keyword>
<gene>
    <name evidence="8" type="primary">yadH_1</name>
    <name evidence="8" type="ORF">A9E74_01660</name>
</gene>
<dbReference type="InterPro" id="IPR047817">
    <property type="entry name" value="ABC2_TM_bact-type"/>
</dbReference>
<dbReference type="PROSITE" id="PS51012">
    <property type="entry name" value="ABC_TM2"/>
    <property type="match status" value="1"/>
</dbReference>
<dbReference type="GO" id="GO:0043190">
    <property type="term" value="C:ATP-binding cassette (ABC) transporter complex"/>
    <property type="evidence" value="ECO:0007669"/>
    <property type="project" value="InterPro"/>
</dbReference>
<keyword evidence="6" id="KW-1003">Cell membrane</keyword>
<keyword evidence="4 6" id="KW-1133">Transmembrane helix</keyword>
<evidence type="ECO:0000256" key="6">
    <source>
        <dbReference type="RuleBase" id="RU361157"/>
    </source>
</evidence>
<dbReference type="STRING" id="291169.A9E74_01660"/>
<accession>A0A1E3GRF1</accession>
<evidence type="ECO:0000259" key="7">
    <source>
        <dbReference type="PROSITE" id="PS51012"/>
    </source>
</evidence>
<comment type="subcellular location">
    <subcellularLocation>
        <location evidence="6">Cell inner membrane</location>
        <topology evidence="6">Multi-pass membrane protein</topology>
    </subcellularLocation>
    <subcellularLocation>
        <location evidence="1">Membrane</location>
        <topology evidence="1">Multi-pass membrane protein</topology>
    </subcellularLocation>
</comment>
<evidence type="ECO:0000256" key="4">
    <source>
        <dbReference type="ARBA" id="ARBA00022989"/>
    </source>
</evidence>
<dbReference type="PRINTS" id="PR00164">
    <property type="entry name" value="ABC2TRNSPORT"/>
</dbReference>
<dbReference type="PATRIC" id="fig|291169.3.peg.1670"/>
<feature type="transmembrane region" description="Helical" evidence="6">
    <location>
        <begin position="133"/>
        <end position="158"/>
    </location>
</feature>
<evidence type="ECO:0000313" key="8">
    <source>
        <dbReference type="EMBL" id="ODN66597.1"/>
    </source>
</evidence>
<dbReference type="InterPro" id="IPR013525">
    <property type="entry name" value="ABC2_TM"/>
</dbReference>
<feature type="transmembrane region" description="Helical" evidence="6">
    <location>
        <begin position="28"/>
        <end position="48"/>
    </location>
</feature>
<protein>
    <recommendedName>
        <fullName evidence="6">Transport permease protein</fullName>
    </recommendedName>
</protein>
<dbReference type="AlphaFoldDB" id="A0A1E3GRF1"/>
<evidence type="ECO:0000256" key="3">
    <source>
        <dbReference type="ARBA" id="ARBA00022692"/>
    </source>
</evidence>
<feature type="domain" description="ABC transmembrane type-2" evidence="7">
    <location>
        <begin position="22"/>
        <end position="247"/>
    </location>
</feature>
<keyword evidence="6" id="KW-0813">Transport</keyword>
<dbReference type="RefSeq" id="WP_069296111.1">
    <property type="nucleotide sequence ID" value="NZ_MCRI01000016.1"/>
</dbReference>
<comment type="caution">
    <text evidence="8">The sequence shown here is derived from an EMBL/GenBank/DDBJ whole genome shotgun (WGS) entry which is preliminary data.</text>
</comment>
<dbReference type="PIRSF" id="PIRSF006648">
    <property type="entry name" value="DrrB"/>
    <property type="match status" value="1"/>
</dbReference>